<feature type="domain" description="DUF2779" evidence="1">
    <location>
        <begin position="380"/>
        <end position="526"/>
    </location>
</feature>
<reference evidence="2" key="1">
    <citation type="submission" date="2021-04" db="EMBL/GenBank/DDBJ databases">
        <authorList>
            <person name="Pira H."/>
            <person name="Risdian C."/>
            <person name="Wink J."/>
        </authorList>
    </citation>
    <scope>NUCLEOTIDE SEQUENCE</scope>
    <source>
        <strain evidence="2">WHY3</strain>
    </source>
</reference>
<dbReference type="Pfam" id="PF11074">
    <property type="entry name" value="DUF2779"/>
    <property type="match status" value="1"/>
</dbReference>
<sequence length="656" mass="75859">MRLLSKSRFKLGLECPNKLYYTGKKDYANKKNENPFLEALAKGGFQVEELARLYYPGGHLLEGEDWDYEKHWNQTKELLKNENVIIYEAAFLVDGLFIRTDILVKKGNIIELIEVKSKSYEPDNENIFIGKRGGIDSKWKSYLFDVAFQKHVIQLCFPEWEIKSFIMMADKSKKASIDGINQLFRITKSADNRTGVTVLAKSKDELGNPILGKLEITDIITGIESGKYAYANGITFIDAIQDYKETYINDKYMNSATSYSACNKCEFRTSDEDKKQGLKSGFIECFEKQNKWNDKDFEKTNLFDISGIHWTKSVKLFESNLIFAESLNKEDIGFKEGVGKLSDSERAWIQIEKAINHDDSIYLDKDGLKEEMNKWVFPLHFIDFETCTAALPFSKDRRPYEQIAFQFSHHTYLENGEIEHSTEYINNEAAYFPNFDFIRELKKALENDNGTIFRFHNHENTILNAIYFQLLESDEADKDSLIQFIESISHSKEKSSIEWRGNRDMVDLWVVAKNFYFNPLTNGSNSLKDLLPAALNSSDFLKTKYSQPIHKILLTSTNFPTNFVWLKQEEGKVVNPYKRLPPVFDDWTEVEIENSISDIKDINDGGAALTAYGKLQYTDMKQSEIEQITNALLKYCELDTLAMVMVYEHFKELVHA</sequence>
<dbReference type="EMBL" id="JAGSPD010000002">
    <property type="protein sequence ID" value="MBV7268119.1"/>
    <property type="molecule type" value="Genomic_DNA"/>
</dbReference>
<keyword evidence="3" id="KW-1185">Reference proteome</keyword>
<comment type="caution">
    <text evidence="2">The sequence shown here is derived from an EMBL/GenBank/DDBJ whole genome shotgun (WGS) entry which is preliminary data.</text>
</comment>
<proteinExistence type="predicted"/>
<gene>
    <name evidence="2" type="ORF">KCG49_02810</name>
</gene>
<dbReference type="AlphaFoldDB" id="A0A9X1JNX4"/>
<evidence type="ECO:0000313" key="2">
    <source>
        <dbReference type="EMBL" id="MBV7268119.1"/>
    </source>
</evidence>
<evidence type="ECO:0000259" key="1">
    <source>
        <dbReference type="Pfam" id="PF11074"/>
    </source>
</evidence>
<evidence type="ECO:0000313" key="3">
    <source>
        <dbReference type="Proteomes" id="UP001138894"/>
    </source>
</evidence>
<name>A0A9X1JNX4_9FLAO</name>
<protein>
    <submittedName>
        <fullName evidence="2">DUF2779 domain-containing protein</fullName>
    </submittedName>
</protein>
<dbReference type="InterPro" id="IPR021301">
    <property type="entry name" value="DUF2779"/>
</dbReference>
<accession>A0A9X1JNX4</accession>
<organism evidence="2 3">
    <name type="scientific">Winogradskyella luteola</name>
    <dbReference type="NCBI Taxonomy" id="2828330"/>
    <lineage>
        <taxon>Bacteria</taxon>
        <taxon>Pseudomonadati</taxon>
        <taxon>Bacteroidota</taxon>
        <taxon>Flavobacteriia</taxon>
        <taxon>Flavobacteriales</taxon>
        <taxon>Flavobacteriaceae</taxon>
        <taxon>Winogradskyella</taxon>
    </lineage>
</organism>
<dbReference type="Proteomes" id="UP001138894">
    <property type="component" value="Unassembled WGS sequence"/>
</dbReference>
<dbReference type="RefSeq" id="WP_218544667.1">
    <property type="nucleotide sequence ID" value="NZ_JAGSPD010000002.1"/>
</dbReference>